<dbReference type="GeneID" id="63704647"/>
<accession>A0A135LFN5</accession>
<comment type="caution">
    <text evidence="2">The sequence shown here is derived from an EMBL/GenBank/DDBJ whole genome shotgun (WGS) entry which is preliminary data.</text>
</comment>
<dbReference type="AlphaFoldDB" id="A0A135LFN5"/>
<dbReference type="EMBL" id="LHQR01000065">
    <property type="protein sequence ID" value="KXG47764.1"/>
    <property type="molecule type" value="Genomic_DNA"/>
</dbReference>
<keyword evidence="3" id="KW-1185">Reference proteome</keyword>
<reference evidence="2 3" key="1">
    <citation type="journal article" date="2016" name="BMC Genomics">
        <title>Genome sequencing and secondary metabolism of the postharvest pathogen Penicillium griseofulvum.</title>
        <authorList>
            <person name="Banani H."/>
            <person name="Marcet-Houben M."/>
            <person name="Ballester A.R."/>
            <person name="Abbruscato P."/>
            <person name="Gonzalez-Candelas L."/>
            <person name="Gabaldon T."/>
            <person name="Spadaro D."/>
        </authorList>
    </citation>
    <scope>NUCLEOTIDE SEQUENCE [LARGE SCALE GENOMIC DNA]</scope>
    <source>
        <strain evidence="2 3">PG3</strain>
    </source>
</reference>
<sequence length="452" mass="51172">MATEEEHGMHVRVTRPSVSFLPETETSKPVIHDLHHSDLLPVYDYVSREFLMTGVAVAHSFGTRLLLRSPANPDNFSGLVIMEPSHLWGGTSMWRLINRWLMRNGHAWLEVDSQAPAAIDQIKDANPERYKAIHFIPCQTLQEFSSKIPTSPNADDLWNDYMIFKQRWWAATVQSPEILVAASHASRSGQLGIRADRVILTGLSQTADLIRKFIVESAHFRLPDGYAPFEGFMPCQCDGGDALPDLRDAKIMEIFGEFELIYSKKLHGMMGGAMTPHRRTDSKSFRLYEVAGMSHRETRYLSMADKKRLSTLDLEGAQWTTFANSFVYHALFDAMDKWLTTGAAPPRGTTIDINKYGDVERDEYGNALAGVRTVHTDVPTAKIIHVAPQPHPNWQNGTEAPFKDVELWAIYKKVGNYRRRAGEAIDRQIDAGFLLREDAEVLRRDTIEQVSF</sequence>
<feature type="domain" description="Alpha/beta hydrolase" evidence="1">
    <location>
        <begin position="40"/>
        <end position="442"/>
    </location>
</feature>
<evidence type="ECO:0000313" key="2">
    <source>
        <dbReference type="EMBL" id="KXG47764.1"/>
    </source>
</evidence>
<dbReference type="Proteomes" id="UP000070168">
    <property type="component" value="Unassembled WGS sequence"/>
</dbReference>
<dbReference type="RefSeq" id="XP_040646300.1">
    <property type="nucleotide sequence ID" value="XM_040789347.1"/>
</dbReference>
<dbReference type="STRING" id="5078.A0A135LFN5"/>
<dbReference type="OMA" id="HADNYTI"/>
<dbReference type="OrthoDB" id="30881at2759"/>
<evidence type="ECO:0000313" key="3">
    <source>
        <dbReference type="Proteomes" id="UP000070168"/>
    </source>
</evidence>
<dbReference type="InterPro" id="IPR045394">
    <property type="entry name" value="Abhydrolase_dom"/>
</dbReference>
<organism evidence="2 3">
    <name type="scientific">Penicillium patulum</name>
    <name type="common">Penicillium griseofulvum</name>
    <dbReference type="NCBI Taxonomy" id="5078"/>
    <lineage>
        <taxon>Eukaryota</taxon>
        <taxon>Fungi</taxon>
        <taxon>Dikarya</taxon>
        <taxon>Ascomycota</taxon>
        <taxon>Pezizomycotina</taxon>
        <taxon>Eurotiomycetes</taxon>
        <taxon>Eurotiomycetidae</taxon>
        <taxon>Eurotiales</taxon>
        <taxon>Aspergillaceae</taxon>
        <taxon>Penicillium</taxon>
    </lineage>
</organism>
<dbReference type="Pfam" id="PF20091">
    <property type="entry name" value="Abhydrolase_10"/>
    <property type="match status" value="1"/>
</dbReference>
<name>A0A135LFN5_PENPA</name>
<protein>
    <recommendedName>
        <fullName evidence="1">Alpha/beta hydrolase domain-containing protein</fullName>
    </recommendedName>
</protein>
<evidence type="ECO:0000259" key="1">
    <source>
        <dbReference type="Pfam" id="PF20091"/>
    </source>
</evidence>
<gene>
    <name evidence="2" type="ORF">PGRI_016340</name>
</gene>
<proteinExistence type="predicted"/>